<evidence type="ECO:0000256" key="2">
    <source>
        <dbReference type="ARBA" id="ARBA00004370"/>
    </source>
</evidence>
<evidence type="ECO:0000256" key="3">
    <source>
        <dbReference type="ARBA" id="ARBA00022617"/>
    </source>
</evidence>
<evidence type="ECO:0000256" key="4">
    <source>
        <dbReference type="ARBA" id="ARBA00022692"/>
    </source>
</evidence>
<dbReference type="GO" id="GO:0004497">
    <property type="term" value="F:monooxygenase activity"/>
    <property type="evidence" value="ECO:0007669"/>
    <property type="project" value="UniProtKB-KW"/>
</dbReference>
<dbReference type="EMBL" id="NBSK02000004">
    <property type="protein sequence ID" value="KAJ0211291.1"/>
    <property type="molecule type" value="Genomic_DNA"/>
</dbReference>
<organism evidence="12 13">
    <name type="scientific">Lactuca sativa</name>
    <name type="common">Garden lettuce</name>
    <dbReference type="NCBI Taxonomy" id="4236"/>
    <lineage>
        <taxon>Eukaryota</taxon>
        <taxon>Viridiplantae</taxon>
        <taxon>Streptophyta</taxon>
        <taxon>Embryophyta</taxon>
        <taxon>Tracheophyta</taxon>
        <taxon>Spermatophyta</taxon>
        <taxon>Magnoliopsida</taxon>
        <taxon>eudicotyledons</taxon>
        <taxon>Gunneridae</taxon>
        <taxon>Pentapetalae</taxon>
        <taxon>asterids</taxon>
        <taxon>campanulids</taxon>
        <taxon>Asterales</taxon>
        <taxon>Asteraceae</taxon>
        <taxon>Cichorioideae</taxon>
        <taxon>Cichorieae</taxon>
        <taxon>Lactucinae</taxon>
        <taxon>Lactuca</taxon>
    </lineage>
</organism>
<evidence type="ECO:0000313" key="12">
    <source>
        <dbReference type="EMBL" id="KAJ0211291.1"/>
    </source>
</evidence>
<keyword evidence="4 11" id="KW-0812">Transmembrane</keyword>
<dbReference type="SUPFAM" id="SSF48264">
    <property type="entry name" value="Cytochrome P450"/>
    <property type="match status" value="1"/>
</dbReference>
<dbReference type="InterPro" id="IPR036396">
    <property type="entry name" value="Cyt_P450_sf"/>
</dbReference>
<evidence type="ECO:0000313" key="13">
    <source>
        <dbReference type="Proteomes" id="UP000235145"/>
    </source>
</evidence>
<sequence length="132" mass="14366">MKLFLPFLASIVAIFFAFLLKFLLQILKGKRGKNTEPPQAKGRWPLIGHLGLLCGPELPHRVLGGMADKYGPIFTIKLGVHNVLVVSNAETAKECFTTNDKVFASRPKSMAVEHILAVAPYGGLLATSAQDH</sequence>
<keyword evidence="3" id="KW-0349">Heme</keyword>
<dbReference type="GO" id="GO:0016705">
    <property type="term" value="F:oxidoreductase activity, acting on paired donors, with incorporation or reduction of molecular oxygen"/>
    <property type="evidence" value="ECO:0007669"/>
    <property type="project" value="InterPro"/>
</dbReference>
<evidence type="ECO:0000256" key="10">
    <source>
        <dbReference type="ARBA" id="ARBA00023136"/>
    </source>
</evidence>
<evidence type="ECO:0000256" key="6">
    <source>
        <dbReference type="ARBA" id="ARBA00022989"/>
    </source>
</evidence>
<dbReference type="PANTHER" id="PTHR47947">
    <property type="entry name" value="CYTOCHROME P450 82C3-RELATED"/>
    <property type="match status" value="1"/>
</dbReference>
<dbReference type="GO" id="GO:0020037">
    <property type="term" value="F:heme binding"/>
    <property type="evidence" value="ECO:0007669"/>
    <property type="project" value="InterPro"/>
</dbReference>
<keyword evidence="6 11" id="KW-1133">Transmembrane helix</keyword>
<keyword evidence="7" id="KW-0560">Oxidoreductase</keyword>
<comment type="subcellular location">
    <subcellularLocation>
        <location evidence="2">Membrane</location>
    </subcellularLocation>
</comment>
<keyword evidence="8" id="KW-0408">Iron</keyword>
<evidence type="ECO:0000256" key="7">
    <source>
        <dbReference type="ARBA" id="ARBA00023002"/>
    </source>
</evidence>
<protein>
    <submittedName>
        <fullName evidence="12">Uncharacterized protein</fullName>
    </submittedName>
</protein>
<dbReference type="AlphaFoldDB" id="A0A9R1VRP2"/>
<accession>A0A9R1VRP2</accession>
<name>A0A9R1VRP2_LACSA</name>
<dbReference type="InterPro" id="IPR050651">
    <property type="entry name" value="Plant_Cytochrome_P450_Monoox"/>
</dbReference>
<comment type="caution">
    <text evidence="12">The sequence shown here is derived from an EMBL/GenBank/DDBJ whole genome shotgun (WGS) entry which is preliminary data.</text>
</comment>
<proteinExistence type="predicted"/>
<dbReference type="PANTHER" id="PTHR47947:SF26">
    <property type="entry name" value="CYTOCHROME P450"/>
    <property type="match status" value="1"/>
</dbReference>
<keyword evidence="9" id="KW-0503">Monooxygenase</keyword>
<keyword evidence="10 11" id="KW-0472">Membrane</keyword>
<dbReference type="PRINTS" id="PR00463">
    <property type="entry name" value="EP450I"/>
</dbReference>
<dbReference type="Gramene" id="rna-gnl|WGS:NBSK|LSAT_4X120320_mrna">
    <property type="protein sequence ID" value="cds-PLY85024.1"/>
    <property type="gene ID" value="gene-LSAT_4X120320"/>
</dbReference>
<dbReference type="Proteomes" id="UP000235145">
    <property type="component" value="Unassembled WGS sequence"/>
</dbReference>
<gene>
    <name evidence="12" type="ORF">LSAT_V11C400205120</name>
</gene>
<feature type="transmembrane region" description="Helical" evidence="11">
    <location>
        <begin position="6"/>
        <end position="24"/>
    </location>
</feature>
<comment type="cofactor">
    <cofactor evidence="1">
        <name>heme</name>
        <dbReference type="ChEBI" id="CHEBI:30413"/>
    </cofactor>
</comment>
<evidence type="ECO:0000256" key="5">
    <source>
        <dbReference type="ARBA" id="ARBA00022723"/>
    </source>
</evidence>
<keyword evidence="5" id="KW-0479">Metal-binding</keyword>
<dbReference type="GO" id="GO:0005506">
    <property type="term" value="F:iron ion binding"/>
    <property type="evidence" value="ECO:0007669"/>
    <property type="project" value="InterPro"/>
</dbReference>
<dbReference type="Pfam" id="PF00067">
    <property type="entry name" value="p450"/>
    <property type="match status" value="1"/>
</dbReference>
<reference evidence="12 13" key="1">
    <citation type="journal article" date="2017" name="Nat. Commun.">
        <title>Genome assembly with in vitro proximity ligation data and whole-genome triplication in lettuce.</title>
        <authorList>
            <person name="Reyes-Chin-Wo S."/>
            <person name="Wang Z."/>
            <person name="Yang X."/>
            <person name="Kozik A."/>
            <person name="Arikit S."/>
            <person name="Song C."/>
            <person name="Xia L."/>
            <person name="Froenicke L."/>
            <person name="Lavelle D.O."/>
            <person name="Truco M.J."/>
            <person name="Xia R."/>
            <person name="Zhu S."/>
            <person name="Xu C."/>
            <person name="Xu H."/>
            <person name="Xu X."/>
            <person name="Cox K."/>
            <person name="Korf I."/>
            <person name="Meyers B.C."/>
            <person name="Michelmore R.W."/>
        </authorList>
    </citation>
    <scope>NUCLEOTIDE SEQUENCE [LARGE SCALE GENOMIC DNA]</scope>
    <source>
        <strain evidence="13">cv. Salinas</strain>
        <tissue evidence="12">Seedlings</tissue>
    </source>
</reference>
<evidence type="ECO:0000256" key="11">
    <source>
        <dbReference type="SAM" id="Phobius"/>
    </source>
</evidence>
<evidence type="ECO:0000256" key="9">
    <source>
        <dbReference type="ARBA" id="ARBA00023033"/>
    </source>
</evidence>
<keyword evidence="13" id="KW-1185">Reference proteome</keyword>
<evidence type="ECO:0000256" key="1">
    <source>
        <dbReference type="ARBA" id="ARBA00001971"/>
    </source>
</evidence>
<dbReference type="InterPro" id="IPR002401">
    <property type="entry name" value="Cyt_P450_E_grp-I"/>
</dbReference>
<dbReference type="GO" id="GO:0016020">
    <property type="term" value="C:membrane"/>
    <property type="evidence" value="ECO:0007669"/>
    <property type="project" value="UniProtKB-SubCell"/>
</dbReference>
<dbReference type="Gene3D" id="1.10.630.10">
    <property type="entry name" value="Cytochrome P450"/>
    <property type="match status" value="1"/>
</dbReference>
<dbReference type="InterPro" id="IPR001128">
    <property type="entry name" value="Cyt_P450"/>
</dbReference>
<evidence type="ECO:0000256" key="8">
    <source>
        <dbReference type="ARBA" id="ARBA00023004"/>
    </source>
</evidence>